<gene>
    <name evidence="2" type="ORF">A2V49_02430</name>
</gene>
<comment type="caution">
    <text evidence="2">The sequence shown here is derived from an EMBL/GenBank/DDBJ whole genome shotgun (WGS) entry which is preliminary data.</text>
</comment>
<dbReference type="CDD" id="cd00090">
    <property type="entry name" value="HTH_ARSR"/>
    <property type="match status" value="1"/>
</dbReference>
<dbReference type="InterPro" id="IPR001845">
    <property type="entry name" value="HTH_ArsR_DNA-bd_dom"/>
</dbReference>
<evidence type="ECO:0000313" key="3">
    <source>
        <dbReference type="Proteomes" id="UP000178615"/>
    </source>
</evidence>
<proteinExistence type="predicted"/>
<dbReference type="PROSITE" id="PS50987">
    <property type="entry name" value="HTH_ARSR_2"/>
    <property type="match status" value="1"/>
</dbReference>
<organism evidence="2 3">
    <name type="scientific">candidate division WWE3 bacterium RBG_19FT_COMBO_34_6</name>
    <dbReference type="NCBI Taxonomy" id="1802612"/>
    <lineage>
        <taxon>Bacteria</taxon>
        <taxon>Katanobacteria</taxon>
    </lineage>
</organism>
<sequence length="193" mass="22126">MLKDLFVSDVRLKILTLVLTKPEEQFHVRAIVRAVGAEINAVRRELAKLEGMGLLRKRQSGNRIYYKADASHIYYPELLALIAKEQGVGQQILKNVKELGNIKYAVVSKSFLRGRKSTVLDVDLLIVGDVNLEVLKRIVSASEREQNREINYTVMSEEDYTFRKRKNDHFVSKILTQSRTMLIGDEEEFSSVI</sequence>
<dbReference type="InterPro" id="IPR036390">
    <property type="entry name" value="WH_DNA-bd_sf"/>
</dbReference>
<dbReference type="AlphaFoldDB" id="A0A1F4UJL6"/>
<dbReference type="GO" id="GO:0003700">
    <property type="term" value="F:DNA-binding transcription factor activity"/>
    <property type="evidence" value="ECO:0007669"/>
    <property type="project" value="InterPro"/>
</dbReference>
<protein>
    <recommendedName>
        <fullName evidence="1">HTH arsR-type domain-containing protein</fullName>
    </recommendedName>
</protein>
<dbReference type="Gene3D" id="1.10.10.10">
    <property type="entry name" value="Winged helix-like DNA-binding domain superfamily/Winged helix DNA-binding domain"/>
    <property type="match status" value="1"/>
</dbReference>
<evidence type="ECO:0000313" key="2">
    <source>
        <dbReference type="EMBL" id="OGC45151.1"/>
    </source>
</evidence>
<accession>A0A1F4UJL6</accession>
<dbReference type="InterPro" id="IPR036388">
    <property type="entry name" value="WH-like_DNA-bd_sf"/>
</dbReference>
<dbReference type="EMBL" id="MEUV01000047">
    <property type="protein sequence ID" value="OGC45151.1"/>
    <property type="molecule type" value="Genomic_DNA"/>
</dbReference>
<evidence type="ECO:0000259" key="1">
    <source>
        <dbReference type="PROSITE" id="PS50987"/>
    </source>
</evidence>
<feature type="domain" description="HTH arsR-type" evidence="1">
    <location>
        <begin position="1"/>
        <end position="88"/>
    </location>
</feature>
<name>A0A1F4UJL6_UNCKA</name>
<dbReference type="SUPFAM" id="SSF46785">
    <property type="entry name" value="Winged helix' DNA-binding domain"/>
    <property type="match status" value="1"/>
</dbReference>
<dbReference type="InterPro" id="IPR011991">
    <property type="entry name" value="ArsR-like_HTH"/>
</dbReference>
<dbReference type="Proteomes" id="UP000178615">
    <property type="component" value="Unassembled WGS sequence"/>
</dbReference>
<dbReference type="SMART" id="SM00418">
    <property type="entry name" value="HTH_ARSR"/>
    <property type="match status" value="1"/>
</dbReference>
<reference evidence="2 3" key="1">
    <citation type="journal article" date="2016" name="Nat. Commun.">
        <title>Thousands of microbial genomes shed light on interconnected biogeochemical processes in an aquifer system.</title>
        <authorList>
            <person name="Anantharaman K."/>
            <person name="Brown C.T."/>
            <person name="Hug L.A."/>
            <person name="Sharon I."/>
            <person name="Castelle C.J."/>
            <person name="Probst A.J."/>
            <person name="Thomas B.C."/>
            <person name="Singh A."/>
            <person name="Wilkins M.J."/>
            <person name="Karaoz U."/>
            <person name="Brodie E.L."/>
            <person name="Williams K.H."/>
            <person name="Hubbard S.S."/>
            <person name="Banfield J.F."/>
        </authorList>
    </citation>
    <scope>NUCLEOTIDE SEQUENCE [LARGE SCALE GENOMIC DNA]</scope>
</reference>